<dbReference type="GO" id="GO:0007156">
    <property type="term" value="P:homophilic cell adhesion via plasma membrane adhesion molecules"/>
    <property type="evidence" value="ECO:0007669"/>
    <property type="project" value="InterPro"/>
</dbReference>
<dbReference type="PROSITE" id="PS50020">
    <property type="entry name" value="WW_DOMAIN_2"/>
    <property type="match status" value="1"/>
</dbReference>
<accession>A0A5A8DWT8</accession>
<organism evidence="7 8">
    <name type="scientific">Cafeteria roenbergensis</name>
    <name type="common">Marine flagellate</name>
    <dbReference type="NCBI Taxonomy" id="33653"/>
    <lineage>
        <taxon>Eukaryota</taxon>
        <taxon>Sar</taxon>
        <taxon>Stramenopiles</taxon>
        <taxon>Bigyra</taxon>
        <taxon>Opalozoa</taxon>
        <taxon>Bicosoecida</taxon>
        <taxon>Cafeteriaceae</taxon>
        <taxon>Cafeteria</taxon>
    </lineage>
</organism>
<feature type="region of interest" description="Disordered" evidence="3">
    <location>
        <begin position="4312"/>
        <end position="4342"/>
    </location>
</feature>
<feature type="compositionally biased region" description="Low complexity" evidence="3">
    <location>
        <begin position="4447"/>
        <end position="4458"/>
    </location>
</feature>
<dbReference type="Pfam" id="PF00028">
    <property type="entry name" value="Cadherin"/>
    <property type="match status" value="2"/>
</dbReference>
<feature type="transmembrane region" description="Helical" evidence="4">
    <location>
        <begin position="4234"/>
        <end position="4250"/>
    </location>
</feature>
<sequence>MLVLLLLAAGLARASHFRYGNINWKHTSGMQVEFAFTTGWRRTFFNVGLGGKVNTGRLVFGDGTSASTSFTVSSLSMTDDWIVGSTPAIKHTYSVSTATAYFRGCCRIAMKGPLSNRDWNVQTTVDLNPTPQGWINDSPVSSGLPIVDIFTGVTNTWTVPASDDDGDQLTYRLATAAETTAKSTGGNPAGMVVSGRSVQWSPSETGLYGAQVIIADPYSSIAVDFIVRVKEPEGSICHGGENANPTFIQPSPWVDASLPTCFVPNMATPFTIRAEDSADTCDKITIQSGSLPAGATLTKTSGTNPVDYRFSWTPQTSDAGNHLVCFIAQDEVGGFSSQECVTLYVPNAAAGVPTISSTSPSQGETTGSTAITLKGTNFERGSGLYCRFSFEDIPDKTLVQAIYVSTTEIVCLAPKQPSGAGTKLTLEVSNLASCDVWVTALNNVDFFYKACPPGSTMSGPTCSECPKGTYQAGGSAGGEDECSDCPAGRYGDSLGLKSPLCSGECPKGYYCPAGTSSRNEHPCPAGTYGSTTGLTSSACSGLTSAGYYSTSGGTSATQYPCAAGRYGSGGQTNSQCSGPCPPGKYCPQGTASGSGPDCGAASTYCPEGSASPLLVEEGYYSFGGESSAVRTGSAICEKGYYCSNGERSPCPAGRFGSTEGLSSPACSGPCTAGFLCPSASTSSTAEECDVDGSGDVYCPEGTAVRRSVSTGYYSSPLSAPASQRSAQTLCEEQYVCISGERKPKVEWTGGCRATTDLEEATGGILGGADFVALFSLDENGPSTKTLLGSLTAVSNQQGAAAAVSYTVVSTRPSPSSTCPSTAAVTLEAFSTSRRVYAQGPLDFEQCSKFELLVRATGGTYSIDCAVTVDVKDKNDAPKVTASSTSRSVAEDGPRNGLVGGPMLGVEVSDEDAGQELSFSIVSGDAGIFTIGSCSGQLSLAVDNALDYEQRSSYSLTVRARDDHPTDPKEVTIAVTVQVTDVNEAPRFDRPARGTSAFNSSLHFDLVVDENSPAGAALSGSSAGPSASDPDTPTASSSNTLTYSIRAQDPELFAINAATGAMSVSAAVGSGAEGAPAAVDFENLVGGEVAVTVRVSDELGLSDTQTFLVRVSDLNDPPVVPQSVNVSLAEGSAVGAEVTDSVTASDEDRPSSPVTFAIASEQLFVRSTGEWETTSPLSAASYAAVRDGDLAAHVAVSAASTSSVALDFERVSAARLLLRATDSPHLGLPPNQRDTLVTVELSDVNERPFFVGPAGSAAASEAARASLPASPSAPYVAPPPRAGTIVLNVSELASPGLLVGGLASFDPDTVAAQTLFVTAVSGSGSSVFGINTQGNVTLIGDPAVSAGGAVLDFERTQVYRTTVRVTDSGSPPLSDTAVLEVRVMDEQEPPAITAGQTFTIDENAGAGTAVSGGAVAAVDPDAADNVGAPGAGLTFEVRFGGDGDLTPALRSDSSKPLFDIDSATGQLRVSASAVAVAGMHELSDVNHELVARATVSVRVTDTAGNSHTANVVVTVNDLNERPADPSTTQRLAVAELSPVGTAVGALVVSDVDDGDSVAVVLEGVVPPAVPGAQDACASASLFELDPSLGAVAGALRLKSAAPTRPLAVDDATQFGFGCNVTFKGQDAAGLLSPLGYAWVELVRNNEPPTYNGVLPTTISVPESTAGGSVLLASLGATDPNEDQTLSHSIRAVRPDALLPVFSLQAGGAGALSLRPGFSLDHETTPSVSVTVETRDDGLPTGLKTTAVITITVTDVPESPVLSIAAGATGGGMAVDENSAAGTAVGSMGATDQDASETLTFSIAPRAGSGVPAAALPFEVHPSTGAITVRSVAEGAAAAGLSHEAAAEWAVTVTVTDKDDLTDTMDFSIAVNDVNEPCTATVGPASAAFAVNAGAQGGAAASVWAVAQVSETAAPGTAVAVVTAADPDDPEHPLGWGRLSYRVVPSPAQAGAADEASADAGAAAAPYSTSGTAEVFEVSPSGVVSVAALLDFEDQERHDVVVEVLDGDSGAPLGVNVTVSIRVVDSPLDTAVDSLEGALLHSSAGGDDLDFVGQGLGATARRLARAASGADAPAPSYTFTALAVGQPDGRKYNSTTCAQSPAGDNSRVRCATPPGYGTAWAWTLRWSAAYTSDATAPLGGDAAVLHDRTSVQPPTVSAVLQGLRSEPTAGGSVLEVEGSNFGPLSAPVTVRFGASTGMELAAVGCAVSVAHTRVRCTTVAGVGTGLGVVVGVAGQLSARFEPQPPALPLGYAAPAVSGIVVLSASADPRDAVPLFSLGASTAALTTSGQSLQIVLQGTNFGAQASTFSLRFGGGAGRADKYLVSGAAMDCSVVVSHTVVACDAPAGQGVGLRVAVEVGGQLSPLAADAGSTTLSFTPPTVTEVSGQGAVQGSTAGDEDLVLVGTNFPPVGDLPDPVVRFGPSPSGDVYVAQGCRVTVSGARIECTTAEGVGAELGVWLAVDGVDPLAAWGGAPAALPAASFPKAVSYHPPVVTGYEGPGASEASTVGGADWYVDVTGRNFGPVGHGAVDSVTYAKPAIAAGTEPGVIFEAACTVRDAHTRLRCNISQGAGQDLAWNVTVRGQLSVEPVTSYDEPSIASFAGAAAPLAADQPASGFATARAAPDGNETVSLVGLNFGPPSRSAEYLEWVRFAPATLANASRVEDVVARGESAGPFYTGRNCRVVSHSEVQCTMPPASGGPHFWTARVKGQTSASSPAFYMRRPRPLFIEPAARTGSSAASLPLVQGPAALLRTTGGGQTVRVVGRWFGLKDPFAEVFVRWGGLTLRPSAQYRMSVPSSLVAAAEAGTAFSWSASGLSPSAPSVVLDALEVTVPEGFGQDIPVRVVTASLAGDVVSLSTDLSFTYAAPTLSFPSVREDTDNPLTKMFMLLRGANLCRPPVPGFDEALGDPPLGSVTALANCARVQVMNEDDPDPAMRAVYRTLGPSEVVSHTHEEVVLHIARGRGSARVDVAGRVTNEVRFEQLAPGFLEGECDRFEAYAFRTIGWTGEDPSQLLTVRAYDICNASLAVTVGGADCTHVTFPPLLVGTDEGTGKRICEVSCRVPQGQGASNEVVVVNGGMASDHAPGATPCVVAYGKPSVTEVYSRLDGLGDALPASSTATVDALGREPRVLTGVRLVSAAGSPPAGAFVRPGQAVATPYAPQAGLDKVVTLPTEGGRIVVFGDSLGTTAFSDLASATTVTMQPDGASRLSTSDGPVLLDAVSEASGGLGHNHTLVELEVPPTGTGRGWVLSLLVSGQALPSYLGLAFAPPSVESAAPMRVRTQGGQILTVRGRNFGQRADRVSVLVGGRACTSVTLAVAHRELRCVVPEGAGPAAAVEVTVDGQSSGTAHGVSLAYLPPVVTSVWPASVGTDGSEVVTITGDNLGRTSPLQGGSTSGRALADALLAAAVSLVPVGGRSTIDLVRTVPDPDAGTPFAHDGAIISHNHTHIVFRAPQIQGASRSVRVTVAGQSTLDAAQDATLGSPAELALGIRPPQLDAVDPLVGPTNGYLVRFRGESLGRVEPLRSPSLKSDNRGLAVQAVAPGGELRLPCTPVSTAGGQWAREYAAWDFVDPATGERPPRPSSPYTHEWLFCLLPRGFGQNITLEVSLDGIPASSSSAVSRFSYAPPEVLTLVPNQPSANGRKGAFVQGGNFGAESFGDATNSPTVKIGELACTSPELVSDERIDCDTQRDTVGVKVLEVSTAGYSNMRYPDEAAAAAGTDVWRVEAVCPIETYGQPGETCADCPQGGVCEGAVCEVEAPAGRAASCIQFREPYASPGFWQIAQPAELCPESRQSRPAPFNGSCPAFMPCDPKAACLGRNVCAEGYQGERCGECLPGKYYRSNGVCIQCPDNVWLFPVLFAMLVIVAACGAYVLHRLDTQVEGFGTALFVAVDHMQVLSILAKTRVKWPSFLADLLSWLSVFQFNIDIVGLDCAMPELGYEMRWLGTELLPIAFLVIFGLLHSVLWLYKGLCMGQNKIRRNDHLSSLISTSVLLFYVLYLQVTRTAFDALNCMSLDPPDGYTYLEAVFERCGTGMQARIAPLAYVFIGLYTVGFLVFTAVLLRRYKEDVKVDQILRAMDVSTKQNGLDEFRARWSRLYMHFVPGQAPYWIVLLLIRKALVAVAALVFGRVPSFQLACIMLILFVAFTMNARSVPYMSYARRREVVLQHRAKVREGDELHKAISHTYQRAIADRSIASRVRSTDLKSMAAAVNTADARRARLVFAARWSGDPNNMETVLLFVSMLIALTGILMESGETSFQYVAVQRDVIAYAAMVLLVVAVLYAFGVVAIEVLATFLRGGSGGLCQCCAPKGLTKASGDKASVSRVSRKKRGGRPAESKDPTDLDPVLREMEREALAAIAPSSLDSGPGFHINPMAAAALDVAKAGEDLEAILAADTAPTLSQWAVVRKHAGRVDDTLSKLRWEVAELKKKQAQRAQASQPKSPPWAIGRSAGGARSLGSPVSRGSVASLGSDSSVPDIPSAAAVQEAAQEAVLAVVGEGEADEDSTELGAARGSKTTAKGVDVARVRRLSRFAGKPAKGGRRRRGGEPRPSIAVLARSRAAVAGGADEDPFAGNPTCGPWTRVRNEEGVIWYVNELTNEQRWAMPDSFDAPGAALWTPEMTAAAATNAAADAISSAKEEEAQTAAEDEAAPRLLRRKSSSGAGLADAGAASSSGRENPLASGRSRAKLLAGE</sequence>
<feature type="domain" description="Cadherin" evidence="6">
    <location>
        <begin position="1905"/>
        <end position="2023"/>
    </location>
</feature>
<feature type="compositionally biased region" description="Low complexity" evidence="3">
    <location>
        <begin position="4658"/>
        <end position="4673"/>
    </location>
</feature>
<dbReference type="PANTHER" id="PTHR24026">
    <property type="entry name" value="FAT ATYPICAL CADHERIN-RELATED"/>
    <property type="match status" value="1"/>
</dbReference>
<feature type="domain" description="Cadherin" evidence="6">
    <location>
        <begin position="999"/>
        <end position="1119"/>
    </location>
</feature>
<dbReference type="SMART" id="SM01411">
    <property type="entry name" value="Ephrin_rec_like"/>
    <property type="match status" value="3"/>
</dbReference>
<feature type="transmembrane region" description="Helical" evidence="4">
    <location>
        <begin position="4131"/>
        <end position="4151"/>
    </location>
</feature>
<evidence type="ECO:0000313" key="8">
    <source>
        <dbReference type="Proteomes" id="UP000324907"/>
    </source>
</evidence>
<keyword evidence="4" id="KW-0472">Membrane</keyword>
<evidence type="ECO:0000256" key="3">
    <source>
        <dbReference type="SAM" id="MobiDB-lite"/>
    </source>
</evidence>
<dbReference type="InterPro" id="IPR002126">
    <property type="entry name" value="Cadherin-like_dom"/>
</dbReference>
<dbReference type="InterPro" id="IPR001202">
    <property type="entry name" value="WW_dom"/>
</dbReference>
<reference evidence="7 8" key="1">
    <citation type="submission" date="2019-07" db="EMBL/GenBank/DDBJ databases">
        <title>Genomes of Cafeteria roenbergensis.</title>
        <authorList>
            <person name="Fischer M.G."/>
            <person name="Hackl T."/>
            <person name="Roman M."/>
        </authorList>
    </citation>
    <scope>NUCLEOTIDE SEQUENCE [LARGE SCALE GENOMIC DNA]</scope>
    <source>
        <strain evidence="7 8">RCC970-E3</strain>
    </source>
</reference>
<dbReference type="CDD" id="cd00603">
    <property type="entry name" value="IPT_PCSR"/>
    <property type="match status" value="2"/>
</dbReference>
<feature type="region of interest" description="Disordered" evidence="3">
    <location>
        <begin position="4632"/>
        <end position="4691"/>
    </location>
</feature>
<dbReference type="SUPFAM" id="SSF81296">
    <property type="entry name" value="E set domains"/>
    <property type="match status" value="2"/>
</dbReference>
<feature type="transmembrane region" description="Helical" evidence="4">
    <location>
        <begin position="4040"/>
        <end position="4060"/>
    </location>
</feature>
<dbReference type="SMART" id="SM00112">
    <property type="entry name" value="CA"/>
    <property type="match status" value="9"/>
</dbReference>
<dbReference type="Gene3D" id="2.10.50.10">
    <property type="entry name" value="Tumor Necrosis Factor Receptor, subunit A, domain 2"/>
    <property type="match status" value="1"/>
</dbReference>
<dbReference type="GO" id="GO:0005886">
    <property type="term" value="C:plasma membrane"/>
    <property type="evidence" value="ECO:0007669"/>
    <property type="project" value="UniProtKB-SubCell"/>
</dbReference>
<feature type="compositionally biased region" description="Polar residues" evidence="3">
    <location>
        <begin position="1028"/>
        <end position="1037"/>
    </location>
</feature>
<dbReference type="Proteomes" id="UP000324907">
    <property type="component" value="Unassembled WGS sequence"/>
</dbReference>
<gene>
    <name evidence="7" type="ORF">FNF28_01752</name>
</gene>
<dbReference type="InterPro" id="IPR002909">
    <property type="entry name" value="IPT_dom"/>
</dbReference>
<feature type="region of interest" description="Disordered" evidence="3">
    <location>
        <begin position="4430"/>
        <end position="4473"/>
    </location>
</feature>
<feature type="transmembrane region" description="Helical" evidence="4">
    <location>
        <begin position="3981"/>
        <end position="4000"/>
    </location>
</feature>
<feature type="domain" description="Cadherin" evidence="6">
    <location>
        <begin position="880"/>
        <end position="987"/>
    </location>
</feature>
<evidence type="ECO:0000256" key="4">
    <source>
        <dbReference type="SAM" id="Phobius"/>
    </source>
</evidence>
<feature type="region of interest" description="Disordered" evidence="3">
    <location>
        <begin position="875"/>
        <end position="897"/>
    </location>
</feature>
<feature type="region of interest" description="Disordered" evidence="3">
    <location>
        <begin position="4496"/>
        <end position="4518"/>
    </location>
</feature>
<feature type="transmembrane region" description="Helical" evidence="4">
    <location>
        <begin position="3909"/>
        <end position="3927"/>
    </location>
</feature>
<feature type="compositionally biased region" description="Low complexity" evidence="3">
    <location>
        <begin position="1014"/>
        <end position="1027"/>
    </location>
</feature>
<feature type="transmembrane region" description="Helical" evidence="4">
    <location>
        <begin position="4266"/>
        <end position="4292"/>
    </location>
</feature>
<dbReference type="SUPFAM" id="SSF49313">
    <property type="entry name" value="Cadherin-like"/>
    <property type="match status" value="6"/>
</dbReference>
<feature type="transmembrane region" description="Helical" evidence="4">
    <location>
        <begin position="3851"/>
        <end position="3872"/>
    </location>
</feature>
<dbReference type="EMBL" id="VLTL01000017">
    <property type="protein sequence ID" value="KAA0169962.1"/>
    <property type="molecule type" value="Genomic_DNA"/>
</dbReference>
<feature type="domain" description="Cadherin" evidence="6">
    <location>
        <begin position="1280"/>
        <end position="1391"/>
    </location>
</feature>
<dbReference type="CDD" id="cd11304">
    <property type="entry name" value="Cadherin_repeat"/>
    <property type="match status" value="7"/>
</dbReference>
<dbReference type="InterPro" id="IPR056847">
    <property type="entry name" value="Ig_SibA-E_2nd"/>
</dbReference>
<feature type="transmembrane region" description="Helical" evidence="4">
    <location>
        <begin position="3947"/>
        <end position="3969"/>
    </location>
</feature>
<feature type="domain" description="Cadherin" evidence="6">
    <location>
        <begin position="1773"/>
        <end position="1884"/>
    </location>
</feature>
<dbReference type="InterPro" id="IPR056844">
    <property type="entry name" value="SibA-E_N"/>
</dbReference>
<keyword evidence="2 4" id="KW-1133">Transmembrane helix</keyword>
<feature type="domain" description="Cadherin" evidence="6">
    <location>
        <begin position="1119"/>
        <end position="1249"/>
    </location>
</feature>
<evidence type="ECO:0000256" key="2">
    <source>
        <dbReference type="ARBA" id="ARBA00022989"/>
    </source>
</evidence>
<dbReference type="CDD" id="cd00185">
    <property type="entry name" value="TNFRSF"/>
    <property type="match status" value="1"/>
</dbReference>
<feature type="domain" description="Cadherin" evidence="6">
    <location>
        <begin position="1651"/>
        <end position="1760"/>
    </location>
</feature>
<evidence type="ECO:0000256" key="1">
    <source>
        <dbReference type="ARBA" id="ARBA00022692"/>
    </source>
</evidence>
<evidence type="ECO:0000259" key="6">
    <source>
        <dbReference type="PROSITE" id="PS50268"/>
    </source>
</evidence>
<dbReference type="PRINTS" id="PR00205">
    <property type="entry name" value="CADHERIN"/>
</dbReference>
<keyword evidence="1 4" id="KW-0812">Transmembrane</keyword>
<feature type="domain" description="Cadherin" evidence="6">
    <location>
        <begin position="774"/>
        <end position="879"/>
    </location>
</feature>
<protein>
    <submittedName>
        <fullName evidence="7">Uncharacterized protein</fullName>
    </submittedName>
</protein>
<dbReference type="InterPro" id="IPR013783">
    <property type="entry name" value="Ig-like_fold"/>
</dbReference>
<dbReference type="Pfam" id="PF24908">
    <property type="entry name" value="Ig_SIBA-E_2nd"/>
    <property type="match status" value="1"/>
</dbReference>
<dbReference type="PANTHER" id="PTHR24026:SF126">
    <property type="entry name" value="PROTOCADHERIN FAT 4"/>
    <property type="match status" value="1"/>
</dbReference>
<dbReference type="SMART" id="SM00429">
    <property type="entry name" value="IPT"/>
    <property type="match status" value="3"/>
</dbReference>
<name>A0A5A8DWT8_CAFRO</name>
<dbReference type="Pfam" id="PF01833">
    <property type="entry name" value="TIG"/>
    <property type="match status" value="2"/>
</dbReference>
<dbReference type="PROSITE" id="PS50268">
    <property type="entry name" value="CADHERIN_2"/>
    <property type="match status" value="9"/>
</dbReference>
<feature type="domain" description="Cadherin" evidence="6">
    <location>
        <begin position="1391"/>
        <end position="1526"/>
    </location>
</feature>
<feature type="compositionally biased region" description="Basic and acidic residues" evidence="3">
    <location>
        <begin position="4332"/>
        <end position="4342"/>
    </location>
</feature>
<feature type="domain" description="WW" evidence="5">
    <location>
        <begin position="4573"/>
        <end position="4606"/>
    </location>
</feature>
<dbReference type="InterPro" id="IPR015919">
    <property type="entry name" value="Cadherin-like_sf"/>
</dbReference>
<dbReference type="GO" id="GO:0005509">
    <property type="term" value="F:calcium ion binding"/>
    <property type="evidence" value="ECO:0007669"/>
    <property type="project" value="InterPro"/>
</dbReference>
<feature type="region of interest" description="Disordered" evidence="3">
    <location>
        <begin position="4531"/>
        <end position="4550"/>
    </location>
</feature>
<comment type="caution">
    <text evidence="7">The sequence shown here is derived from an EMBL/GenBank/DDBJ whole genome shotgun (WGS) entry which is preliminary data.</text>
</comment>
<dbReference type="Gene3D" id="2.60.40.60">
    <property type="entry name" value="Cadherins"/>
    <property type="match status" value="9"/>
</dbReference>
<dbReference type="Pfam" id="PF24907">
    <property type="entry name" value="SIBA-E_N"/>
    <property type="match status" value="1"/>
</dbReference>
<evidence type="ECO:0000313" key="7">
    <source>
        <dbReference type="EMBL" id="KAA0169962.1"/>
    </source>
</evidence>
<dbReference type="InterPro" id="IPR014756">
    <property type="entry name" value="Ig_E-set"/>
</dbReference>
<proteinExistence type="predicted"/>
<dbReference type="Gene3D" id="2.60.40.10">
    <property type="entry name" value="Immunoglobulins"/>
    <property type="match status" value="3"/>
</dbReference>
<feature type="region of interest" description="Disordered" evidence="3">
    <location>
        <begin position="1014"/>
        <end position="1037"/>
    </location>
</feature>
<evidence type="ECO:0000259" key="5">
    <source>
        <dbReference type="PROSITE" id="PS50020"/>
    </source>
</evidence>